<accession>A0A1M5HSH1</accession>
<dbReference type="GO" id="GO:0005524">
    <property type="term" value="F:ATP binding"/>
    <property type="evidence" value="ECO:0007669"/>
    <property type="project" value="UniProtKB-KW"/>
</dbReference>
<reference evidence="8" key="1">
    <citation type="submission" date="2016-11" db="EMBL/GenBank/DDBJ databases">
        <authorList>
            <person name="Varghese N."/>
            <person name="Submissions S."/>
        </authorList>
    </citation>
    <scope>NUCLEOTIDE SEQUENCE [LARGE SCALE GENOMIC DNA]</scope>
    <source>
        <strain evidence="8">CGMCC 1.8995</strain>
    </source>
</reference>
<name>A0A1M5HSH1_9ALTE</name>
<dbReference type="GO" id="GO:0016887">
    <property type="term" value="F:ATP hydrolysis activity"/>
    <property type="evidence" value="ECO:0007669"/>
    <property type="project" value="InterPro"/>
</dbReference>
<proteinExistence type="predicted"/>
<keyword evidence="1" id="KW-0813">Transport</keyword>
<feature type="domain" description="ABC transporter" evidence="6">
    <location>
        <begin position="6"/>
        <end position="250"/>
    </location>
</feature>
<dbReference type="CDD" id="cd03214">
    <property type="entry name" value="ABC_Iron-Siderophores_B12_Hemin"/>
    <property type="match status" value="1"/>
</dbReference>
<dbReference type="RefSeq" id="WP_073320399.1">
    <property type="nucleotide sequence ID" value="NZ_FQWD01000002.1"/>
</dbReference>
<evidence type="ECO:0000313" key="7">
    <source>
        <dbReference type="EMBL" id="SHG18887.1"/>
    </source>
</evidence>
<evidence type="ECO:0000256" key="5">
    <source>
        <dbReference type="ARBA" id="ARBA00037066"/>
    </source>
</evidence>
<dbReference type="SMART" id="SM00382">
    <property type="entry name" value="AAA"/>
    <property type="match status" value="1"/>
</dbReference>
<evidence type="ECO:0000256" key="3">
    <source>
        <dbReference type="ARBA" id="ARBA00022840"/>
    </source>
</evidence>
<dbReference type="AlphaFoldDB" id="A0A1M5HSH1"/>
<organism evidence="7 8">
    <name type="scientific">Marisediminitalea aggregata</name>
    <dbReference type="NCBI Taxonomy" id="634436"/>
    <lineage>
        <taxon>Bacteria</taxon>
        <taxon>Pseudomonadati</taxon>
        <taxon>Pseudomonadota</taxon>
        <taxon>Gammaproteobacteria</taxon>
        <taxon>Alteromonadales</taxon>
        <taxon>Alteromonadaceae</taxon>
        <taxon>Marisediminitalea</taxon>
    </lineage>
</organism>
<keyword evidence="3 7" id="KW-0067">ATP-binding</keyword>
<dbReference type="EMBL" id="FQWD01000002">
    <property type="protein sequence ID" value="SHG18887.1"/>
    <property type="molecule type" value="Genomic_DNA"/>
</dbReference>
<dbReference type="InterPro" id="IPR003593">
    <property type="entry name" value="AAA+_ATPase"/>
</dbReference>
<dbReference type="InterPro" id="IPR027417">
    <property type="entry name" value="P-loop_NTPase"/>
</dbReference>
<dbReference type="PANTHER" id="PTHR42794">
    <property type="entry name" value="HEMIN IMPORT ATP-BINDING PROTEIN HMUV"/>
    <property type="match status" value="1"/>
</dbReference>
<evidence type="ECO:0000259" key="6">
    <source>
        <dbReference type="PROSITE" id="PS50893"/>
    </source>
</evidence>
<dbReference type="OrthoDB" id="5292475at2"/>
<dbReference type="Pfam" id="PF00005">
    <property type="entry name" value="ABC_tran"/>
    <property type="match status" value="1"/>
</dbReference>
<evidence type="ECO:0000256" key="1">
    <source>
        <dbReference type="ARBA" id="ARBA00022448"/>
    </source>
</evidence>
<dbReference type="InterPro" id="IPR003439">
    <property type="entry name" value="ABC_transporter-like_ATP-bd"/>
</dbReference>
<dbReference type="Gene3D" id="3.40.50.300">
    <property type="entry name" value="P-loop containing nucleotide triphosphate hydrolases"/>
    <property type="match status" value="1"/>
</dbReference>
<dbReference type="Proteomes" id="UP000184520">
    <property type="component" value="Unassembled WGS sequence"/>
</dbReference>
<dbReference type="PROSITE" id="PS50893">
    <property type="entry name" value="ABC_TRANSPORTER_2"/>
    <property type="match status" value="1"/>
</dbReference>
<dbReference type="SUPFAM" id="SSF52540">
    <property type="entry name" value="P-loop containing nucleoside triphosphate hydrolases"/>
    <property type="match status" value="1"/>
</dbReference>
<dbReference type="PROSITE" id="PS00211">
    <property type="entry name" value="ABC_TRANSPORTER_1"/>
    <property type="match status" value="1"/>
</dbReference>
<evidence type="ECO:0000313" key="8">
    <source>
        <dbReference type="Proteomes" id="UP000184520"/>
    </source>
</evidence>
<evidence type="ECO:0000256" key="2">
    <source>
        <dbReference type="ARBA" id="ARBA00022741"/>
    </source>
</evidence>
<dbReference type="PANTHER" id="PTHR42794:SF1">
    <property type="entry name" value="HEMIN IMPORT ATP-BINDING PROTEIN HMUV"/>
    <property type="match status" value="1"/>
</dbReference>
<sequence length="265" mass="29171">MTDPVLAIHNASITRGNRTLIHNLTGKLRAGEMTAVVGENGCGKSTLLLHLTGIRNTALPVSLLNRPLSAWSPADMAKQRAVMQQHPNTPFAYSTDEILLLGRSLYKEPLALRTAWVARVAQWFDLTHLLGRDIQTLSGGERQRIFLAKAVLQLIPEHQPVNVTPDLRGKLLLLDEPTSALDLRHQRGVMEQLNALTSLGLAVLCISHDINLVSPYCQQMWVLGEGACIAQGSPRNVLTESVLTRCYRTPIELITRPGKPPLVTH</sequence>
<evidence type="ECO:0000256" key="4">
    <source>
        <dbReference type="ARBA" id="ARBA00022967"/>
    </source>
</evidence>
<dbReference type="InterPro" id="IPR017871">
    <property type="entry name" value="ABC_transporter-like_CS"/>
</dbReference>
<keyword evidence="2" id="KW-0547">Nucleotide-binding</keyword>
<dbReference type="STRING" id="634436.SAMN05216361_1599"/>
<keyword evidence="4" id="KW-1278">Translocase</keyword>
<protein>
    <submittedName>
        <fullName evidence="7">Iron complex transport system ATP-binding protein</fullName>
    </submittedName>
</protein>
<comment type="function">
    <text evidence="5">Part of the ABC transporter complex HmuTUV involved in hemin import. Responsible for energy coupling to the transport system.</text>
</comment>
<gene>
    <name evidence="7" type="ORF">SAMN05216361_1599</name>
</gene>
<keyword evidence="8" id="KW-1185">Reference proteome</keyword>